<evidence type="ECO:0000313" key="3">
    <source>
        <dbReference type="EMBL" id="GAW25622.1"/>
    </source>
</evidence>
<dbReference type="Pfam" id="PF11951">
    <property type="entry name" value="Fungal_trans_2"/>
    <property type="match status" value="1"/>
</dbReference>
<dbReference type="InterPro" id="IPR021858">
    <property type="entry name" value="Fun_TF"/>
</dbReference>
<sequence>MNSEVASKAGTSHPAHTQASAATPGHTDLMVVAAPGVFTPHLLTQPSEKWDAKAISHFLYNYSSSPSRSGPGYLGFLPDLLERNSSSNSGYLESAVLAAGSASLANITGLGHLERDANRHYGETLRSISKALGDPTEASSDALLTAIVILQMYEVSCSHKYRYLNPPYNHP</sequence>
<organism evidence="3">
    <name type="scientific">Rosellinia necatrix</name>
    <name type="common">White root-rot fungus</name>
    <dbReference type="NCBI Taxonomy" id="77044"/>
    <lineage>
        <taxon>Eukaryota</taxon>
        <taxon>Fungi</taxon>
        <taxon>Dikarya</taxon>
        <taxon>Ascomycota</taxon>
        <taxon>Pezizomycotina</taxon>
        <taxon>Sordariomycetes</taxon>
        <taxon>Xylariomycetidae</taxon>
        <taxon>Xylariales</taxon>
        <taxon>Xylariaceae</taxon>
        <taxon>Rosellinia</taxon>
    </lineage>
</organism>
<feature type="region of interest" description="Disordered" evidence="2">
    <location>
        <begin position="1"/>
        <end position="23"/>
    </location>
</feature>
<dbReference type="PANTHER" id="PTHR38791">
    <property type="entry name" value="ZN(II)2CYS6 TRANSCRIPTION FACTOR (EUROFUNG)-RELATED-RELATED"/>
    <property type="match status" value="1"/>
</dbReference>
<proteinExistence type="predicted"/>
<evidence type="ECO:0000313" key="4">
    <source>
        <dbReference type="Proteomes" id="UP000054516"/>
    </source>
</evidence>
<gene>
    <name evidence="3" type="ORF">SAMD00023353_1000640</name>
</gene>
<dbReference type="InterPro" id="IPR053175">
    <property type="entry name" value="DHMBA_Reg_Transcription_Factor"/>
</dbReference>
<dbReference type="AlphaFoldDB" id="A0A1S8A6K7"/>
<keyword evidence="4" id="KW-1185">Reference proteome</keyword>
<name>A0A1S8A6K7_ROSNE</name>
<evidence type="ECO:0000256" key="2">
    <source>
        <dbReference type="SAM" id="MobiDB-lite"/>
    </source>
</evidence>
<dbReference type="Proteomes" id="UP000054516">
    <property type="component" value="Unassembled WGS sequence"/>
</dbReference>
<protein>
    <submittedName>
        <fullName evidence="3">Uncharacterized protein</fullName>
    </submittedName>
</protein>
<dbReference type="OrthoDB" id="4491390at2759"/>
<dbReference type="PANTHER" id="PTHR38791:SF5">
    <property type="entry name" value="TRANSCRIPTION FACTOR DBAG-RELATED"/>
    <property type="match status" value="1"/>
</dbReference>
<reference evidence="3" key="1">
    <citation type="submission" date="2016-03" db="EMBL/GenBank/DDBJ databases">
        <title>Draft genome sequence of Rosellinia necatrix.</title>
        <authorList>
            <person name="Kanematsu S."/>
        </authorList>
    </citation>
    <scope>NUCLEOTIDE SEQUENCE [LARGE SCALE GENOMIC DNA]</scope>
    <source>
        <strain evidence="3">W97</strain>
    </source>
</reference>
<dbReference type="EMBL" id="DF977455">
    <property type="protein sequence ID" value="GAW25622.1"/>
    <property type="molecule type" value="Genomic_DNA"/>
</dbReference>
<keyword evidence="1" id="KW-0539">Nucleus</keyword>
<evidence type="ECO:0000256" key="1">
    <source>
        <dbReference type="ARBA" id="ARBA00023242"/>
    </source>
</evidence>
<accession>A0A1S8A6K7</accession>